<accession>A0ABS2KLT9</accession>
<feature type="region of interest" description="Disordered" evidence="1">
    <location>
        <begin position="316"/>
        <end position="359"/>
    </location>
</feature>
<organism evidence="2 3">
    <name type="scientific">Dyella mobilis</name>
    <dbReference type="NCBI Taxonomy" id="1849582"/>
    <lineage>
        <taxon>Bacteria</taxon>
        <taxon>Pseudomonadati</taxon>
        <taxon>Pseudomonadota</taxon>
        <taxon>Gammaproteobacteria</taxon>
        <taxon>Lysobacterales</taxon>
        <taxon>Rhodanobacteraceae</taxon>
        <taxon>Dyella</taxon>
    </lineage>
</organism>
<comment type="caution">
    <text evidence="2">The sequence shown here is derived from an EMBL/GenBank/DDBJ whole genome shotgun (WGS) entry which is preliminary data.</text>
</comment>
<gene>
    <name evidence="2" type="ORF">ISS99_21225</name>
</gene>
<dbReference type="CDD" id="cd14729">
    <property type="entry name" value="RtxA-like"/>
    <property type="match status" value="1"/>
</dbReference>
<evidence type="ECO:0000313" key="3">
    <source>
        <dbReference type="Proteomes" id="UP001430193"/>
    </source>
</evidence>
<protein>
    <submittedName>
        <fullName evidence="2">Membrane-targeted effector domain-containing toxin</fullName>
    </submittedName>
</protein>
<name>A0ABS2KLT9_9GAMM</name>
<dbReference type="RefSeq" id="WP_204633589.1">
    <property type="nucleotide sequence ID" value="NZ_BSOC01000001.1"/>
</dbReference>
<reference evidence="2" key="1">
    <citation type="submission" date="2020-10" db="EMBL/GenBank/DDBJ databases">
        <title>Phylogeny of dyella-like bacteria.</title>
        <authorList>
            <person name="Fu J."/>
        </authorList>
    </citation>
    <scope>NUCLEOTIDE SEQUENCE</scope>
    <source>
        <strain evidence="2">DHON07</strain>
    </source>
</reference>
<feature type="compositionally biased region" description="Polar residues" evidence="1">
    <location>
        <begin position="321"/>
        <end position="331"/>
    </location>
</feature>
<keyword evidence="3" id="KW-1185">Reference proteome</keyword>
<sequence>MKIGDNPAGPFIAPQSTGQVGFNAVKTLGSARPTIRPGGFPSQSLNMRRMPNVPLMVEIGKDGPELEGIMARLCGDAKWCQKVVDFLTDRKPLQQGPDIDSLPHHPDLPEVARPEIPTFSQNAGGKEIISKIFDKTHGLFIGEEHENDAGVRFLIENMDSLAKDGKVKTIYAEGIDKDLNKDLDDYFKTGKMSEKLKKEVDDIDSSYKDRVGQYNTKDLLEKAREHGIRLRGTETKETQDDVDDGDAEARIRRFNKELSNQITEDQRDPDSGNYVALLGKAHTGNVSSPDIPGNQRYPGVDRMTGGISLDVDYVRKGEQPGITQGTTQTELEPNPDDPANPQRVHYHPDLRLRLQPTAN</sequence>
<dbReference type="EMBL" id="JADIKF010000040">
    <property type="protein sequence ID" value="MBM7132059.1"/>
    <property type="molecule type" value="Genomic_DNA"/>
</dbReference>
<dbReference type="SUPFAM" id="SSF159501">
    <property type="entry name" value="EreA/ChaN-like"/>
    <property type="match status" value="1"/>
</dbReference>
<evidence type="ECO:0000313" key="2">
    <source>
        <dbReference type="EMBL" id="MBM7132059.1"/>
    </source>
</evidence>
<dbReference type="Gene3D" id="3.40.50.11550">
    <property type="match status" value="1"/>
</dbReference>
<proteinExistence type="predicted"/>
<dbReference type="Proteomes" id="UP001430193">
    <property type="component" value="Unassembled WGS sequence"/>
</dbReference>
<evidence type="ECO:0000256" key="1">
    <source>
        <dbReference type="SAM" id="MobiDB-lite"/>
    </source>
</evidence>